<dbReference type="OrthoDB" id="9789605at2"/>
<comment type="caution">
    <text evidence="4">The sequence shown here is derived from an EMBL/GenBank/DDBJ whole genome shotgun (WGS) entry which is preliminary data.</text>
</comment>
<sequence length="136" mass="15688">MELELNTVQKPEVDELLVIFLQTGWAKNRNRLDIQRLIDQMEHFVTVRHGSQLVGFGRAISDGVYRALIEDIIVHEKFRGKGIGGKLVLALLAQIQSVEEIILHTETHLMEFYQDLGFRANDCLTMNIRNWAEQKT</sequence>
<dbReference type="GO" id="GO:0008080">
    <property type="term" value="F:N-acetyltransferase activity"/>
    <property type="evidence" value="ECO:0007669"/>
    <property type="project" value="InterPro"/>
</dbReference>
<dbReference type="SUPFAM" id="SSF55729">
    <property type="entry name" value="Acyl-CoA N-acyltransferases (Nat)"/>
    <property type="match status" value="1"/>
</dbReference>
<dbReference type="Pfam" id="PF00583">
    <property type="entry name" value="Acetyltransf_1"/>
    <property type="match status" value="1"/>
</dbReference>
<dbReference type="PANTHER" id="PTHR43626">
    <property type="entry name" value="ACYL-COA N-ACYLTRANSFERASE"/>
    <property type="match status" value="1"/>
</dbReference>
<dbReference type="Gene3D" id="3.40.630.30">
    <property type="match status" value="1"/>
</dbReference>
<dbReference type="EMBL" id="SGIU01000001">
    <property type="protein sequence ID" value="TAI49561.1"/>
    <property type="molecule type" value="Genomic_DNA"/>
</dbReference>
<keyword evidence="5" id="KW-1185">Reference proteome</keyword>
<dbReference type="InterPro" id="IPR016181">
    <property type="entry name" value="Acyl_CoA_acyltransferase"/>
</dbReference>
<feature type="domain" description="N-acetyltransferase" evidence="3">
    <location>
        <begin position="3"/>
        <end position="136"/>
    </location>
</feature>
<dbReference type="InterPro" id="IPR000182">
    <property type="entry name" value="GNAT_dom"/>
</dbReference>
<dbReference type="RefSeq" id="WP_130611683.1">
    <property type="nucleotide sequence ID" value="NZ_SGIU01000001.1"/>
</dbReference>
<keyword evidence="2" id="KW-0012">Acyltransferase</keyword>
<evidence type="ECO:0000313" key="4">
    <source>
        <dbReference type="EMBL" id="TAI49561.1"/>
    </source>
</evidence>
<evidence type="ECO:0000313" key="5">
    <source>
        <dbReference type="Proteomes" id="UP000291981"/>
    </source>
</evidence>
<dbReference type="Proteomes" id="UP000291981">
    <property type="component" value="Unassembled WGS sequence"/>
</dbReference>
<gene>
    <name evidence="4" type="ORF">EW142_07115</name>
</gene>
<dbReference type="PROSITE" id="PS51186">
    <property type="entry name" value="GNAT"/>
    <property type="match status" value="1"/>
</dbReference>
<name>A0A4Q8QGF4_9FLAO</name>
<proteinExistence type="predicted"/>
<accession>A0A4Q8QGF4</accession>
<reference evidence="4 5" key="1">
    <citation type="submission" date="2019-02" db="EMBL/GenBank/DDBJ databases">
        <title>Draft genome sequence of Muricauda sp. 176CP4-71.</title>
        <authorList>
            <person name="Park J.-S."/>
        </authorList>
    </citation>
    <scope>NUCLEOTIDE SEQUENCE [LARGE SCALE GENOMIC DNA]</scope>
    <source>
        <strain evidence="4 5">176CP4-71</strain>
    </source>
</reference>
<dbReference type="CDD" id="cd04301">
    <property type="entry name" value="NAT_SF"/>
    <property type="match status" value="1"/>
</dbReference>
<evidence type="ECO:0000259" key="3">
    <source>
        <dbReference type="PROSITE" id="PS51186"/>
    </source>
</evidence>
<protein>
    <submittedName>
        <fullName evidence="4">GNAT family N-acetyltransferase</fullName>
    </submittedName>
</protein>
<keyword evidence="1 4" id="KW-0808">Transferase</keyword>
<dbReference type="AlphaFoldDB" id="A0A4Q8QGF4"/>
<organism evidence="4 5">
    <name type="scientific">Flagellimonas allohymeniacidonis</name>
    <dbReference type="NCBI Taxonomy" id="2517819"/>
    <lineage>
        <taxon>Bacteria</taxon>
        <taxon>Pseudomonadati</taxon>
        <taxon>Bacteroidota</taxon>
        <taxon>Flavobacteriia</taxon>
        <taxon>Flavobacteriales</taxon>
        <taxon>Flavobacteriaceae</taxon>
        <taxon>Flagellimonas</taxon>
    </lineage>
</organism>
<evidence type="ECO:0000256" key="2">
    <source>
        <dbReference type="ARBA" id="ARBA00023315"/>
    </source>
</evidence>
<dbReference type="PANTHER" id="PTHR43626:SF4">
    <property type="entry name" value="GCN5-RELATED N-ACETYLTRANSFERASE 2, CHLOROPLASTIC"/>
    <property type="match status" value="1"/>
</dbReference>
<dbReference type="GO" id="GO:0005737">
    <property type="term" value="C:cytoplasm"/>
    <property type="evidence" value="ECO:0007669"/>
    <property type="project" value="TreeGrafter"/>
</dbReference>
<evidence type="ECO:0000256" key="1">
    <source>
        <dbReference type="ARBA" id="ARBA00022679"/>
    </source>
</evidence>
<dbReference type="InterPro" id="IPR045039">
    <property type="entry name" value="NSI-like"/>
</dbReference>